<dbReference type="AlphaFoldDB" id="A0A812ITF7"/>
<accession>A0A812ITF7</accession>
<keyword evidence="2" id="KW-1185">Reference proteome</keyword>
<comment type="caution">
    <text evidence="1">The sequence shown here is derived from an EMBL/GenBank/DDBJ whole genome shotgun (WGS) entry which is preliminary data.</text>
</comment>
<protein>
    <submittedName>
        <fullName evidence="1">Uncharacterized protein</fullName>
    </submittedName>
</protein>
<evidence type="ECO:0000313" key="1">
    <source>
        <dbReference type="EMBL" id="CAE7179502.1"/>
    </source>
</evidence>
<reference evidence="1" key="1">
    <citation type="submission" date="2021-02" db="EMBL/GenBank/DDBJ databases">
        <authorList>
            <person name="Dougan E. K."/>
            <person name="Rhodes N."/>
            <person name="Thang M."/>
            <person name="Chan C."/>
        </authorList>
    </citation>
    <scope>NUCLEOTIDE SEQUENCE</scope>
</reference>
<proteinExistence type="predicted"/>
<dbReference type="EMBL" id="CAJNJA010004376">
    <property type="protein sequence ID" value="CAE7179502.1"/>
    <property type="molecule type" value="Genomic_DNA"/>
</dbReference>
<organism evidence="1 2">
    <name type="scientific">Symbiodinium necroappetens</name>
    <dbReference type="NCBI Taxonomy" id="1628268"/>
    <lineage>
        <taxon>Eukaryota</taxon>
        <taxon>Sar</taxon>
        <taxon>Alveolata</taxon>
        <taxon>Dinophyceae</taxon>
        <taxon>Suessiales</taxon>
        <taxon>Symbiodiniaceae</taxon>
        <taxon>Symbiodinium</taxon>
    </lineage>
</organism>
<gene>
    <name evidence="1" type="ORF">SNEC2469_LOCUS677</name>
</gene>
<dbReference type="Proteomes" id="UP000601435">
    <property type="component" value="Unassembled WGS sequence"/>
</dbReference>
<name>A0A812ITF7_9DINO</name>
<sequence>MVRPKEQSLSQEVLEAVRRNVSMPYTVELDLRSGKIAEVFARCCGKAVSKDYLVECNWILEPLVTLHPKAALATDSLWELMKILGQDKSPVPVPEVVALDLRHLLGSLKKTKRQLRSESKRRGLDPDAWVERTTLDPRLVKLLQLVETPSTTSGEMDAADDEEVQCQEELLFFAKGPAKENTAEAMSNAADGRSQPANVPAAHMAPETVADAVTRKRTACVWVIA</sequence>
<evidence type="ECO:0000313" key="2">
    <source>
        <dbReference type="Proteomes" id="UP000601435"/>
    </source>
</evidence>